<proteinExistence type="predicted"/>
<sequence length="131" mass="14500">MMNKIGCTIDLGERSFRLLVLTQRPALLGASGSYCRKRASRKTDQPIVCMSGCRGNDLKTVFRDLPETNRLIGEIEPPQEIKVPASGMSSRKFSSNIDRSMSGCSDYKTAQQKVNEVNTTDQEILGVIVDQ</sequence>
<accession>A0AAE1EDT9</accession>
<dbReference type="AlphaFoldDB" id="A0AAE1EDT9"/>
<reference evidence="1" key="1">
    <citation type="journal article" date="2023" name="G3 (Bethesda)">
        <title>A reference genome for the long-term kleptoplast-retaining sea slug Elysia crispata morphotype clarki.</title>
        <authorList>
            <person name="Eastman K.E."/>
            <person name="Pendleton A.L."/>
            <person name="Shaikh M.A."/>
            <person name="Suttiyut T."/>
            <person name="Ogas R."/>
            <person name="Tomko P."/>
            <person name="Gavelis G."/>
            <person name="Widhalm J.R."/>
            <person name="Wisecaver J.H."/>
        </authorList>
    </citation>
    <scope>NUCLEOTIDE SEQUENCE</scope>
    <source>
        <strain evidence="1">ECLA1</strain>
    </source>
</reference>
<evidence type="ECO:0000313" key="1">
    <source>
        <dbReference type="EMBL" id="KAK3803070.1"/>
    </source>
</evidence>
<dbReference type="EMBL" id="JAWDGP010000188">
    <property type="protein sequence ID" value="KAK3803070.1"/>
    <property type="molecule type" value="Genomic_DNA"/>
</dbReference>
<name>A0AAE1EDT9_9GAST</name>
<keyword evidence="2" id="KW-1185">Reference proteome</keyword>
<gene>
    <name evidence="1" type="ORF">RRG08_027992</name>
</gene>
<dbReference type="Proteomes" id="UP001283361">
    <property type="component" value="Unassembled WGS sequence"/>
</dbReference>
<protein>
    <submittedName>
        <fullName evidence="1">Uncharacterized protein</fullName>
    </submittedName>
</protein>
<comment type="caution">
    <text evidence="1">The sequence shown here is derived from an EMBL/GenBank/DDBJ whole genome shotgun (WGS) entry which is preliminary data.</text>
</comment>
<organism evidence="1 2">
    <name type="scientific">Elysia crispata</name>
    <name type="common">lettuce slug</name>
    <dbReference type="NCBI Taxonomy" id="231223"/>
    <lineage>
        <taxon>Eukaryota</taxon>
        <taxon>Metazoa</taxon>
        <taxon>Spiralia</taxon>
        <taxon>Lophotrochozoa</taxon>
        <taxon>Mollusca</taxon>
        <taxon>Gastropoda</taxon>
        <taxon>Heterobranchia</taxon>
        <taxon>Euthyneura</taxon>
        <taxon>Panpulmonata</taxon>
        <taxon>Sacoglossa</taxon>
        <taxon>Placobranchoidea</taxon>
        <taxon>Plakobranchidae</taxon>
        <taxon>Elysia</taxon>
    </lineage>
</organism>
<evidence type="ECO:0000313" key="2">
    <source>
        <dbReference type="Proteomes" id="UP001283361"/>
    </source>
</evidence>